<organism evidence="2">
    <name type="scientific">hydrothermal vent metagenome</name>
    <dbReference type="NCBI Taxonomy" id="652676"/>
    <lineage>
        <taxon>unclassified sequences</taxon>
        <taxon>metagenomes</taxon>
        <taxon>ecological metagenomes</taxon>
    </lineage>
</organism>
<dbReference type="Pfam" id="PF05170">
    <property type="entry name" value="AsmA"/>
    <property type="match status" value="1"/>
</dbReference>
<dbReference type="PANTHER" id="PTHR30441:SF4">
    <property type="entry name" value="PROTEIN ASMA"/>
    <property type="match status" value="1"/>
</dbReference>
<dbReference type="GO" id="GO:0090313">
    <property type="term" value="P:regulation of protein targeting to membrane"/>
    <property type="evidence" value="ECO:0007669"/>
    <property type="project" value="TreeGrafter"/>
</dbReference>
<dbReference type="AlphaFoldDB" id="A0A3B0WHL6"/>
<dbReference type="EMBL" id="UOFC01000243">
    <property type="protein sequence ID" value="VAW48909.1"/>
    <property type="molecule type" value="Genomic_DNA"/>
</dbReference>
<dbReference type="GO" id="GO:0016798">
    <property type="term" value="F:hydrolase activity, acting on glycosyl bonds"/>
    <property type="evidence" value="ECO:0007669"/>
    <property type="project" value="UniProtKB-KW"/>
</dbReference>
<feature type="domain" description="AsmA" evidence="1">
    <location>
        <begin position="16"/>
        <end position="631"/>
    </location>
</feature>
<dbReference type="EC" id="3.2.2.-" evidence="2"/>
<dbReference type="InterPro" id="IPR052894">
    <property type="entry name" value="AsmA-related"/>
</dbReference>
<sequence>MKKKVFFKWLKRISLVLGIIPILLFLAFAGAVSFIDFNQYKSQIEQEITQYTGREFNIKGDVDVSVLPFEFTATDLVLKNPAGFETENLLSVQTAEVELSFWSLLWHKEVNVLRLELFEPKLHLIKTKEGDNWSDIKGFASWLKHRNVNTDVHTVQTSSEWFESLERVQVSLKPETKVNNLAQEELNKIMHWAFDSLVIRNGKIQIYDKVQGFAETFLNINILTFDVVKDQPFDISSDFIYQNSLSQRIYDVHLNSTLEIKNQFKIWQLSQWNGIFKIRLPEDQNVPEIRLTTRGERFEFDVETLQITVDNGFLSGLDAQLQSSFSGQFGLNTLLSGTVTLQQLNFKEWAKHLGLPLPKFVNQQALSEGNGQFEWHWDGTQLLLNKINVQIDDSKVQGDLSYDLEGNQSLRFELNLHALNLDFYQVYLPIKRGGEKNNAPLKRAIKQPTVSLPVPISVDFLKQVTAFGQLNLTQFTAFDVKVDTLEVEVLAEKGALQLAPLDATLYQGELLSRLHIDLAGELPSFHWKGRVNHLVLEEVAKLPFQSFVLAGTLVSRFDLKTTGEHLETIKSHLNGRFSLEVEDAKLAGIDINRILAGELDLTPSASNTPYTELQKMTLVGRWSNGVYSARKLDVISERFSVSGAGVFDLNTTNIDSTLNVLIEQPMGGVKILKGLSLPVTYRGTLHTNTPDKRAIWKINVEQMVNGTAIQKQLIQGFLNTF</sequence>
<dbReference type="InterPro" id="IPR007844">
    <property type="entry name" value="AsmA"/>
</dbReference>
<evidence type="ECO:0000313" key="2">
    <source>
        <dbReference type="EMBL" id="VAW48909.1"/>
    </source>
</evidence>
<dbReference type="GO" id="GO:0005886">
    <property type="term" value="C:plasma membrane"/>
    <property type="evidence" value="ECO:0007669"/>
    <property type="project" value="TreeGrafter"/>
</dbReference>
<evidence type="ECO:0000259" key="1">
    <source>
        <dbReference type="Pfam" id="PF05170"/>
    </source>
</evidence>
<keyword evidence="2" id="KW-0378">Hydrolase</keyword>
<accession>A0A3B0WHL6</accession>
<gene>
    <name evidence="2" type="ORF">MNBD_GAMMA03-1086</name>
</gene>
<protein>
    <submittedName>
        <fullName evidence="2">A/G-specific adenine glycosylase</fullName>
        <ecNumber evidence="2">3.2.2.-</ecNumber>
    </submittedName>
</protein>
<reference evidence="2" key="1">
    <citation type="submission" date="2018-06" db="EMBL/GenBank/DDBJ databases">
        <authorList>
            <person name="Zhirakovskaya E."/>
        </authorList>
    </citation>
    <scope>NUCLEOTIDE SEQUENCE</scope>
</reference>
<name>A0A3B0WHL6_9ZZZZ</name>
<proteinExistence type="predicted"/>
<dbReference type="PANTHER" id="PTHR30441">
    <property type="entry name" value="DUF748 DOMAIN-CONTAINING PROTEIN"/>
    <property type="match status" value="1"/>
</dbReference>
<keyword evidence="2" id="KW-0326">Glycosidase</keyword>